<dbReference type="PANTHER" id="PTHR38765:SF1">
    <property type="entry name" value="DUF484 DOMAIN-CONTAINING PROTEIN"/>
    <property type="match status" value="1"/>
</dbReference>
<dbReference type="PANTHER" id="PTHR38765">
    <property type="entry name" value="DUF484 DOMAIN-CONTAINING PROTEIN"/>
    <property type="match status" value="1"/>
</dbReference>
<evidence type="ECO:0000313" key="2">
    <source>
        <dbReference type="Proteomes" id="UP000295783"/>
    </source>
</evidence>
<dbReference type="EMBL" id="SNYW01000001">
    <property type="protein sequence ID" value="TDQ86319.1"/>
    <property type="molecule type" value="Genomic_DNA"/>
</dbReference>
<dbReference type="Gene3D" id="3.30.450.40">
    <property type="match status" value="1"/>
</dbReference>
<evidence type="ECO:0008006" key="3">
    <source>
        <dbReference type="Google" id="ProtNLM"/>
    </source>
</evidence>
<dbReference type="InterPro" id="IPR029016">
    <property type="entry name" value="GAF-like_dom_sf"/>
</dbReference>
<reference evidence="1 2" key="1">
    <citation type="submission" date="2019-03" db="EMBL/GenBank/DDBJ databases">
        <title>Genomic Encyclopedia of Type Strains, Phase III (KMG-III): the genomes of soil and plant-associated and newly described type strains.</title>
        <authorList>
            <person name="Whitman W."/>
        </authorList>
    </citation>
    <scope>NUCLEOTIDE SEQUENCE [LARGE SCALE GENOMIC DNA]</scope>
    <source>
        <strain evidence="1 2">CGMCC 1.7660</strain>
    </source>
</reference>
<accession>A0A4R6WSY2</accession>
<dbReference type="AlphaFoldDB" id="A0A4R6WSY2"/>
<dbReference type="Proteomes" id="UP000295783">
    <property type="component" value="Unassembled WGS sequence"/>
</dbReference>
<comment type="caution">
    <text evidence="1">The sequence shown here is derived from an EMBL/GenBank/DDBJ whole genome shotgun (WGS) entry which is preliminary data.</text>
</comment>
<dbReference type="InterPro" id="IPR007435">
    <property type="entry name" value="DUF484"/>
</dbReference>
<gene>
    <name evidence="1" type="ORF">A8950_0010</name>
</gene>
<name>A0A4R6WSY2_9PROT</name>
<protein>
    <recommendedName>
        <fullName evidence="3">DUF484 family protein</fullName>
    </recommendedName>
</protein>
<sequence length="243" mass="26757">MADPVDNVKAKARSTGGSVTAAQVAAYLKRHPDFLARHPELLDAQVSPGRHKGDGVVDLQQFMMERLKGDVAKLRADQDEIIANSRDNLNTTERIHNSVLALLEAETFESFIDIVTGDLAFLLEVDVVSLCVELTDVTTRRPKHDGIQFLDRGAVDRLMGRNRKVWLRDDIEGDPEIYGGAADLVRSDALLRLSISGMAPAGLIAFGTRHPGYFHAGQGTELMSFLGRIIEFGVRSWLDLPKP</sequence>
<dbReference type="OrthoDB" id="7200179at2"/>
<proteinExistence type="predicted"/>
<dbReference type="Pfam" id="PF04340">
    <property type="entry name" value="DUF484"/>
    <property type="match status" value="1"/>
</dbReference>
<evidence type="ECO:0000313" key="1">
    <source>
        <dbReference type="EMBL" id="TDQ86319.1"/>
    </source>
</evidence>
<organism evidence="1 2">
    <name type="scientific">Dongia mobilis</name>
    <dbReference type="NCBI Taxonomy" id="578943"/>
    <lineage>
        <taxon>Bacteria</taxon>
        <taxon>Pseudomonadati</taxon>
        <taxon>Pseudomonadota</taxon>
        <taxon>Alphaproteobacteria</taxon>
        <taxon>Rhodospirillales</taxon>
        <taxon>Dongiaceae</taxon>
        <taxon>Dongia</taxon>
    </lineage>
</organism>
<keyword evidence="2" id="KW-1185">Reference proteome</keyword>
<dbReference type="RefSeq" id="WP_133611438.1">
    <property type="nucleotide sequence ID" value="NZ_SNYW01000001.1"/>
</dbReference>